<dbReference type="GO" id="GO:0046475">
    <property type="term" value="P:glycerophospholipid catabolic process"/>
    <property type="evidence" value="ECO:0007669"/>
    <property type="project" value="TreeGrafter"/>
</dbReference>
<feature type="compositionally biased region" description="Polar residues" evidence="5">
    <location>
        <begin position="577"/>
        <end position="596"/>
    </location>
</feature>
<gene>
    <name evidence="7" type="ORF">SPPG_07892</name>
</gene>
<evidence type="ECO:0000256" key="1">
    <source>
        <dbReference type="ARBA" id="ARBA00004167"/>
    </source>
</evidence>
<reference evidence="7 8" key="1">
    <citation type="submission" date="2009-08" db="EMBL/GenBank/DDBJ databases">
        <title>The Genome Sequence of Spizellomyces punctatus strain DAOM BR117.</title>
        <authorList>
            <consortium name="The Broad Institute Genome Sequencing Platform"/>
            <person name="Russ C."/>
            <person name="Cuomo C."/>
            <person name="Shea T."/>
            <person name="Young S.K."/>
            <person name="Zeng Q."/>
            <person name="Koehrsen M."/>
            <person name="Haas B."/>
            <person name="Borodovsky M."/>
            <person name="Guigo R."/>
            <person name="Alvarado L."/>
            <person name="Berlin A."/>
            <person name="Bochicchio J."/>
            <person name="Borenstein D."/>
            <person name="Chapman S."/>
            <person name="Chen Z."/>
            <person name="Engels R."/>
            <person name="Freedman E."/>
            <person name="Gellesch M."/>
            <person name="Goldberg J."/>
            <person name="Griggs A."/>
            <person name="Gujja S."/>
            <person name="Heiman D."/>
            <person name="Hepburn T."/>
            <person name="Howarth C."/>
            <person name="Jen D."/>
            <person name="Larson L."/>
            <person name="Lewis B."/>
            <person name="Mehta T."/>
            <person name="Park D."/>
            <person name="Pearson M."/>
            <person name="Roberts A."/>
            <person name="Saif S."/>
            <person name="Shenoy N."/>
            <person name="Sisk P."/>
            <person name="Stolte C."/>
            <person name="Sykes S."/>
            <person name="Thomson T."/>
            <person name="Walk T."/>
            <person name="White J."/>
            <person name="Yandava C."/>
            <person name="Burger G."/>
            <person name="Gray M.W."/>
            <person name="Holland P.W.H."/>
            <person name="King N."/>
            <person name="Lang F.B.F."/>
            <person name="Roger A.J."/>
            <person name="Ruiz-Trillo I."/>
            <person name="Lander E."/>
            <person name="Nusbaum C."/>
        </authorList>
    </citation>
    <scope>NUCLEOTIDE SEQUENCE [LARGE SCALE GENOMIC DNA]</scope>
    <source>
        <strain evidence="7 8">DAOM BR117</strain>
    </source>
</reference>
<keyword evidence="8" id="KW-1185">Reference proteome</keyword>
<dbReference type="STRING" id="645134.A0A0L0H6T8"/>
<dbReference type="GO" id="GO:0016020">
    <property type="term" value="C:membrane"/>
    <property type="evidence" value="ECO:0007669"/>
    <property type="project" value="UniProtKB-SubCell"/>
</dbReference>
<evidence type="ECO:0000256" key="2">
    <source>
        <dbReference type="ARBA" id="ARBA00022692"/>
    </source>
</evidence>
<dbReference type="GO" id="GO:0006685">
    <property type="term" value="P:sphingomyelin catabolic process"/>
    <property type="evidence" value="ECO:0007669"/>
    <property type="project" value="TreeGrafter"/>
</dbReference>
<dbReference type="AlphaFoldDB" id="A0A0L0H6T8"/>
<organism evidence="7 8">
    <name type="scientific">Spizellomyces punctatus (strain DAOM BR117)</name>
    <dbReference type="NCBI Taxonomy" id="645134"/>
    <lineage>
        <taxon>Eukaryota</taxon>
        <taxon>Fungi</taxon>
        <taxon>Fungi incertae sedis</taxon>
        <taxon>Chytridiomycota</taxon>
        <taxon>Chytridiomycota incertae sedis</taxon>
        <taxon>Chytridiomycetes</taxon>
        <taxon>Spizellomycetales</taxon>
        <taxon>Spizellomycetaceae</taxon>
        <taxon>Spizellomyces</taxon>
    </lineage>
</organism>
<proteinExistence type="predicted"/>
<evidence type="ECO:0000256" key="3">
    <source>
        <dbReference type="ARBA" id="ARBA00022989"/>
    </source>
</evidence>
<dbReference type="GO" id="GO:0050290">
    <property type="term" value="F:sphingomyelin phosphodiesterase D activity"/>
    <property type="evidence" value="ECO:0007669"/>
    <property type="project" value="InterPro"/>
</dbReference>
<feature type="transmembrane region" description="Helical" evidence="6">
    <location>
        <begin position="897"/>
        <end position="916"/>
    </location>
</feature>
<keyword evidence="3 6" id="KW-1133">Transmembrane helix</keyword>
<comment type="subcellular location">
    <subcellularLocation>
        <location evidence="1">Membrane</location>
        <topology evidence="1">Single-pass membrane protein</topology>
    </subcellularLocation>
</comment>
<dbReference type="GeneID" id="27691076"/>
<dbReference type="OrthoDB" id="10251508at2759"/>
<dbReference type="PANTHER" id="PTHR12988:SF6">
    <property type="entry name" value="SPHINGOMYELIN PHOSPHODIESTERASE 4"/>
    <property type="match status" value="1"/>
</dbReference>
<evidence type="ECO:0008006" key="9">
    <source>
        <dbReference type="Google" id="ProtNLM"/>
    </source>
</evidence>
<evidence type="ECO:0000313" key="7">
    <source>
        <dbReference type="EMBL" id="KNC96679.1"/>
    </source>
</evidence>
<dbReference type="VEuPathDB" id="FungiDB:SPPG_07892"/>
<feature type="compositionally biased region" description="Low complexity" evidence="5">
    <location>
        <begin position="742"/>
        <end position="753"/>
    </location>
</feature>
<evidence type="ECO:0000256" key="4">
    <source>
        <dbReference type="ARBA" id="ARBA00023136"/>
    </source>
</evidence>
<feature type="transmembrane region" description="Helical" evidence="6">
    <location>
        <begin position="866"/>
        <end position="885"/>
    </location>
</feature>
<dbReference type="eggNOG" id="KOG4396">
    <property type="taxonomic scope" value="Eukaryota"/>
</dbReference>
<accession>A0A0L0H6T8</accession>
<name>A0A0L0H6T8_SPIPD</name>
<dbReference type="RefSeq" id="XP_016604719.1">
    <property type="nucleotide sequence ID" value="XM_016756040.1"/>
</dbReference>
<evidence type="ECO:0000313" key="8">
    <source>
        <dbReference type="Proteomes" id="UP000053201"/>
    </source>
</evidence>
<dbReference type="PANTHER" id="PTHR12988">
    <property type="entry name" value="SPHINGOMYELIN PHOSPHODIESTERASE 4"/>
    <property type="match status" value="1"/>
</dbReference>
<sequence length="918" mass="103947">MEATPNHPLARLVAATDLPSFFVAVKGVEAWLKDNPDSTRAKPLHRFLSRITAKLFSGGGTEACYILRPRPEKERLDFLHFLHPSGIFLRTLLKLNQRDLIYEIKFDQLPAPSRRLISNSDWSQLPAIYKNHFRLEQQRQQPFLQQRNLSPTVGSPRKGGQSSKVEIVFNMFEYYIFSFALCATQKSASLSSYDHAKHQPNTPTHGLLSAIHLPKAVAGHWQRDAKVDSPGHRPSSSLNPVFFDLVQAYLDFFLPLSSNGEEYNGYSGLSDASGLRKRQDTRGNAPMGRPPLGEMGRELNQLRDSFTRAVHTVEHLWKTDEKPGQIGSPRIVSRENDNLSIFTIRELDLSQKRLASEFVIGAFVELWLCQNDAGVLSSPVQLGQPTRNYVKPTETQMVCIDQLINQIVSADFYRIFRGTSDSDQDYLSSELLTARVRAYQIFQPNFYWFLRLAFDYWPRDDSISMIIDVWLTYVTPWKRSSPDAKYSSNWAPFIQDNFMFYTVLFGRFLNRAKSFDVYSSVRPVSSVAGTKTFNKNYLNAVEKVFAAFNDDMLIQSLRAIEASIFSLDESDLRLRSNRSGGNSDPNEPHSNASHGSLSRMYDFRSKMLQIGEKYDYPVFIPDRGQPARSTEQKDLGMESATGLLRNLVDSRERLKIYLEGDKAAGPSTGRTASGWLDMSVFLPREDDRLRPRQNITTANQETARKNITRLETTINAAVAIWSGQLQVPEPVRKTTGQGTLGASPPSSRRTSASDQELLGHEEVVFKSVAPGVLAPEERVRSDGVVVLTSRGRDQLKAGLRMSSKDNIPIFADASVGKMVKTYESSLLVWFWTSLAHYLDEQYAILRRRNPGLPDLPSFEWLRCFAVWRNLAFVLALTVVMFLLGSTFGWRNVSTPPILLTGIIVIWKAILVIWSKYGW</sequence>
<feature type="region of interest" description="Disordered" evidence="5">
    <location>
        <begin position="729"/>
        <end position="755"/>
    </location>
</feature>
<dbReference type="OMA" id="VEMAGWA"/>
<evidence type="ECO:0000256" key="5">
    <source>
        <dbReference type="SAM" id="MobiDB-lite"/>
    </source>
</evidence>
<keyword evidence="2 6" id="KW-0812">Transmembrane</keyword>
<dbReference type="InParanoid" id="A0A0L0H6T8"/>
<dbReference type="EMBL" id="KQ257467">
    <property type="protein sequence ID" value="KNC96679.1"/>
    <property type="molecule type" value="Genomic_DNA"/>
</dbReference>
<dbReference type="InterPro" id="IPR024129">
    <property type="entry name" value="Sphingomy_SMPD4"/>
</dbReference>
<dbReference type="Pfam" id="PF14724">
    <property type="entry name" value="mit_SMPDase"/>
    <property type="match status" value="1"/>
</dbReference>
<keyword evidence="4 6" id="KW-0472">Membrane</keyword>
<feature type="region of interest" description="Disordered" evidence="5">
    <location>
        <begin position="576"/>
        <end position="596"/>
    </location>
</feature>
<dbReference type="GO" id="GO:0046513">
    <property type="term" value="P:ceramide biosynthetic process"/>
    <property type="evidence" value="ECO:0007669"/>
    <property type="project" value="TreeGrafter"/>
</dbReference>
<evidence type="ECO:0000256" key="6">
    <source>
        <dbReference type="SAM" id="Phobius"/>
    </source>
</evidence>
<dbReference type="Proteomes" id="UP000053201">
    <property type="component" value="Unassembled WGS sequence"/>
</dbReference>
<feature type="region of interest" description="Disordered" evidence="5">
    <location>
        <begin position="269"/>
        <end position="294"/>
    </location>
</feature>
<protein>
    <recommendedName>
        <fullName evidence="9">Sphingomyelin phosphodiesterase</fullName>
    </recommendedName>
</protein>